<dbReference type="GeneID" id="103515314"/>
<organism evidence="2 3">
    <name type="scientific">Diaphorina citri</name>
    <name type="common">Asian citrus psyllid</name>
    <dbReference type="NCBI Taxonomy" id="121845"/>
    <lineage>
        <taxon>Eukaryota</taxon>
        <taxon>Metazoa</taxon>
        <taxon>Ecdysozoa</taxon>
        <taxon>Arthropoda</taxon>
        <taxon>Hexapoda</taxon>
        <taxon>Insecta</taxon>
        <taxon>Pterygota</taxon>
        <taxon>Neoptera</taxon>
        <taxon>Paraneoptera</taxon>
        <taxon>Hemiptera</taxon>
        <taxon>Sternorrhyncha</taxon>
        <taxon>Psylloidea</taxon>
        <taxon>Psyllidae</taxon>
        <taxon>Diaphorininae</taxon>
        <taxon>Diaphorina</taxon>
    </lineage>
</organism>
<feature type="transmembrane region" description="Helical" evidence="1">
    <location>
        <begin position="109"/>
        <end position="126"/>
    </location>
</feature>
<feature type="transmembrane region" description="Helical" evidence="1">
    <location>
        <begin position="218"/>
        <end position="243"/>
    </location>
</feature>
<dbReference type="Pfam" id="PF09773">
    <property type="entry name" value="Meckelin"/>
    <property type="match status" value="3"/>
</dbReference>
<keyword evidence="1" id="KW-0812">Transmembrane</keyword>
<evidence type="ECO:0000313" key="2">
    <source>
        <dbReference type="Proteomes" id="UP000079169"/>
    </source>
</evidence>
<dbReference type="PaxDb" id="121845-A0A3Q0J5U7"/>
<feature type="transmembrane region" description="Helical" evidence="1">
    <location>
        <begin position="30"/>
        <end position="51"/>
    </location>
</feature>
<dbReference type="GO" id="GO:0060271">
    <property type="term" value="P:cilium assembly"/>
    <property type="evidence" value="ECO:0007669"/>
    <property type="project" value="InterPro"/>
</dbReference>
<evidence type="ECO:0000256" key="1">
    <source>
        <dbReference type="SAM" id="Phobius"/>
    </source>
</evidence>
<evidence type="ECO:0000313" key="3">
    <source>
        <dbReference type="RefSeq" id="XP_026683849.1"/>
    </source>
</evidence>
<gene>
    <name evidence="3" type="primary">LOC103515314</name>
</gene>
<accession>A0A3Q0J5U7</accession>
<proteinExistence type="predicted"/>
<dbReference type="GO" id="GO:0036038">
    <property type="term" value="C:MKS complex"/>
    <property type="evidence" value="ECO:0007669"/>
    <property type="project" value="InterPro"/>
</dbReference>
<dbReference type="Proteomes" id="UP000079169">
    <property type="component" value="Unplaced"/>
</dbReference>
<feature type="transmembrane region" description="Helical" evidence="1">
    <location>
        <begin position="176"/>
        <end position="198"/>
    </location>
</feature>
<keyword evidence="2" id="KW-1185">Reference proteome</keyword>
<keyword evidence="1" id="KW-1133">Transmembrane helix</keyword>
<dbReference type="STRING" id="121845.A0A3Q0J5U7"/>
<dbReference type="InterPro" id="IPR019170">
    <property type="entry name" value="Meckelin"/>
</dbReference>
<dbReference type="PANTHER" id="PTHR21274:SF0">
    <property type="entry name" value="MECKELIN"/>
    <property type="match status" value="1"/>
</dbReference>
<sequence length="429" mass="48538">MSSRVSTSGVETVESSFAVEYYMHSDLTHFIDVACILLACLVIVWSGIQTWSRSRRNDKATIDLFTLSEMALILSGHLANVLYAVSAAVTLYMFLVYKCQDVMYRVLETGPLVSTLYTNMYIAFLLKKNFPTGANSGYCLSTEGGTSTSTQPVSIWRTYFIANEWNEIQSKRKTSLLVQILVTVYLLKIAGFENFALAQPELNTRVTDEMVYIPEDPLLKLGVAICTYLVVYLTQWLLLIGVYENFIKNGIHQFVDLCSVANVSVFILTTENYGYYIHGRSAHGFADTDMESMATQMLREEEDLVGHRGLLPGTEQQTFEMTVPRQLRTYYKRVMAPLSMALKDLDYQVKDKMFVEALLDIEFSDASADKGVFYIGKTIFFSFQALKDLDYQVKDKMFVEALLDIEFSDASADKGVFYIDNGHSFDSVL</sequence>
<feature type="transmembrane region" description="Helical" evidence="1">
    <location>
        <begin position="72"/>
        <end position="97"/>
    </location>
</feature>
<name>A0A3Q0J5U7_DIACI</name>
<keyword evidence="1" id="KW-0472">Membrane</keyword>
<dbReference type="AlphaFoldDB" id="A0A3Q0J5U7"/>
<reference evidence="3" key="1">
    <citation type="submission" date="2025-08" db="UniProtKB">
        <authorList>
            <consortium name="RefSeq"/>
        </authorList>
    </citation>
    <scope>IDENTIFICATION</scope>
</reference>
<dbReference type="RefSeq" id="XP_026683849.1">
    <property type="nucleotide sequence ID" value="XM_026828048.1"/>
</dbReference>
<dbReference type="PANTHER" id="PTHR21274">
    <property type="entry name" value="MECKELIN"/>
    <property type="match status" value="1"/>
</dbReference>
<protein>
    <submittedName>
        <fullName evidence="3">Meckelin</fullName>
    </submittedName>
</protein>
<dbReference type="KEGG" id="dci:103515314"/>